<organism evidence="1 2">
    <name type="scientific">Roseivivax isoporae LMG 25204</name>
    <dbReference type="NCBI Taxonomy" id="1449351"/>
    <lineage>
        <taxon>Bacteria</taxon>
        <taxon>Pseudomonadati</taxon>
        <taxon>Pseudomonadota</taxon>
        <taxon>Alphaproteobacteria</taxon>
        <taxon>Rhodobacterales</taxon>
        <taxon>Roseobacteraceae</taxon>
        <taxon>Roseivivax</taxon>
    </lineage>
</organism>
<name>X7F9R9_9RHOB</name>
<dbReference type="AlphaFoldDB" id="X7F9R9"/>
<sequence length="201" mass="21596">MSALADLLEDFGTVVPSGAGPASGVDADEIARRELQSYEQGYRAGRDDAVRAQDEDSTRLAGDFAQNLKDLSFTYHEAYSHVLRAMTPLLRQIVETILPVALHDGLGAHVAAELEQVAARCGGLAAEVAVAPESLAAVAPFLARDFGFPVDLVPDASLREGQAELRLPDREQRIDLDGIAEGLRTAIAAFRPDMHEERAYG</sequence>
<dbReference type="GO" id="GO:0005524">
    <property type="term" value="F:ATP binding"/>
    <property type="evidence" value="ECO:0007669"/>
    <property type="project" value="UniProtKB-KW"/>
</dbReference>
<accession>X7F9R9</accession>
<dbReference type="EMBL" id="JAME01000008">
    <property type="protein sequence ID" value="ETX29642.1"/>
    <property type="molecule type" value="Genomic_DNA"/>
</dbReference>
<keyword evidence="1" id="KW-0067">ATP-binding</keyword>
<dbReference type="eggNOG" id="COG1317">
    <property type="taxonomic scope" value="Bacteria"/>
</dbReference>
<dbReference type="RefSeq" id="WP_043768433.1">
    <property type="nucleotide sequence ID" value="NZ_JAME01000008.1"/>
</dbReference>
<keyword evidence="1" id="KW-0547">Nucleotide-binding</keyword>
<keyword evidence="2" id="KW-1185">Reference proteome</keyword>
<gene>
    <name evidence="1" type="ORF">RISW2_22420</name>
</gene>
<dbReference type="OrthoDB" id="7870971at2"/>
<dbReference type="Proteomes" id="UP000023430">
    <property type="component" value="Unassembled WGS sequence"/>
</dbReference>
<dbReference type="STRING" id="1449351.RISW2_22420"/>
<comment type="caution">
    <text evidence="1">The sequence shown here is derived from an EMBL/GenBank/DDBJ whole genome shotgun (WGS) entry which is preliminary data.</text>
</comment>
<evidence type="ECO:0000313" key="2">
    <source>
        <dbReference type="Proteomes" id="UP000023430"/>
    </source>
</evidence>
<protein>
    <submittedName>
        <fullName evidence="1">ABC transporter ATP-binding protein</fullName>
    </submittedName>
</protein>
<dbReference type="PATRIC" id="fig|1449351.3.peg.1424"/>
<reference evidence="1 2" key="1">
    <citation type="submission" date="2014-01" db="EMBL/GenBank/DDBJ databases">
        <title>Roseivivax isoporae LMG 25204 Genome Sequencing.</title>
        <authorList>
            <person name="Lai Q."/>
            <person name="Li G."/>
            <person name="Shao Z."/>
        </authorList>
    </citation>
    <scope>NUCLEOTIDE SEQUENCE [LARGE SCALE GENOMIC DNA]</scope>
    <source>
        <strain evidence="1 2">LMG 25204</strain>
    </source>
</reference>
<evidence type="ECO:0000313" key="1">
    <source>
        <dbReference type="EMBL" id="ETX29642.1"/>
    </source>
</evidence>
<proteinExistence type="predicted"/>